<organism evidence="9 10">
    <name type="scientific">Epilithonimonas lactis</name>
    <dbReference type="NCBI Taxonomy" id="421072"/>
    <lineage>
        <taxon>Bacteria</taxon>
        <taxon>Pseudomonadati</taxon>
        <taxon>Bacteroidota</taxon>
        <taxon>Flavobacteriia</taxon>
        <taxon>Flavobacteriales</taxon>
        <taxon>Weeksellaceae</taxon>
        <taxon>Chryseobacterium group</taxon>
        <taxon>Epilithonimonas</taxon>
    </lineage>
</organism>
<gene>
    <name evidence="9" type="ORF">IO89_07755</name>
</gene>
<reference evidence="9 10" key="1">
    <citation type="submission" date="2014-07" db="EMBL/GenBank/DDBJ databases">
        <title>Epilithonimonas lactis LMG 22401 Genome.</title>
        <authorList>
            <person name="Pipes S.E."/>
            <person name="Stropko S.J."/>
        </authorList>
    </citation>
    <scope>NUCLEOTIDE SEQUENCE [LARGE SCALE GENOMIC DNA]</scope>
    <source>
        <strain evidence="9 10">LMG 24401</strain>
    </source>
</reference>
<dbReference type="SUPFAM" id="SSF53335">
    <property type="entry name" value="S-adenosyl-L-methionine-dependent methyltransferases"/>
    <property type="match status" value="1"/>
</dbReference>
<evidence type="ECO:0000256" key="4">
    <source>
        <dbReference type="ARBA" id="ARBA00022691"/>
    </source>
</evidence>
<accession>A0A085BHC6</accession>
<name>A0A085BHC6_9FLAO</name>
<feature type="compositionally biased region" description="Basic and acidic residues" evidence="6">
    <location>
        <begin position="133"/>
        <end position="152"/>
    </location>
</feature>
<dbReference type="EC" id="2.1.1.297" evidence="1"/>
<dbReference type="STRING" id="421072.SAMN04488097_2164"/>
<keyword evidence="4" id="KW-0949">S-adenosyl-L-methionine</keyword>
<evidence type="ECO:0000259" key="7">
    <source>
        <dbReference type="Pfam" id="PF05175"/>
    </source>
</evidence>
<keyword evidence="3" id="KW-0808">Transferase</keyword>
<feature type="domain" description="Methyltransferase small" evidence="7">
    <location>
        <begin position="170"/>
        <end position="252"/>
    </location>
</feature>
<dbReference type="PANTHER" id="PTHR18895">
    <property type="entry name" value="HEMK METHYLTRANSFERASE"/>
    <property type="match status" value="1"/>
</dbReference>
<evidence type="ECO:0000256" key="3">
    <source>
        <dbReference type="ARBA" id="ARBA00022679"/>
    </source>
</evidence>
<evidence type="ECO:0000256" key="6">
    <source>
        <dbReference type="SAM" id="MobiDB-lite"/>
    </source>
</evidence>
<dbReference type="eggNOG" id="COG2890">
    <property type="taxonomic scope" value="Bacteria"/>
</dbReference>
<keyword evidence="2" id="KW-0489">Methyltransferase</keyword>
<evidence type="ECO:0000313" key="9">
    <source>
        <dbReference type="EMBL" id="KFC21871.1"/>
    </source>
</evidence>
<dbReference type="GO" id="GO:0032259">
    <property type="term" value="P:methylation"/>
    <property type="evidence" value="ECO:0007669"/>
    <property type="project" value="UniProtKB-KW"/>
</dbReference>
<evidence type="ECO:0000256" key="2">
    <source>
        <dbReference type="ARBA" id="ARBA00022603"/>
    </source>
</evidence>
<comment type="caution">
    <text evidence="9">The sequence shown here is derived from an EMBL/GenBank/DDBJ whole genome shotgun (WGS) entry which is preliminary data.</text>
</comment>
<dbReference type="GO" id="GO:0003676">
    <property type="term" value="F:nucleic acid binding"/>
    <property type="evidence" value="ECO:0007669"/>
    <property type="project" value="InterPro"/>
</dbReference>
<dbReference type="EMBL" id="JPLY01000003">
    <property type="protein sequence ID" value="KFC21871.1"/>
    <property type="molecule type" value="Genomic_DNA"/>
</dbReference>
<dbReference type="Gene3D" id="3.40.50.150">
    <property type="entry name" value="Vaccinia Virus protein VP39"/>
    <property type="match status" value="1"/>
</dbReference>
<feature type="domain" description="Release factor glutamine methyltransferase N-terminal" evidence="8">
    <location>
        <begin position="12"/>
        <end position="76"/>
    </location>
</feature>
<feature type="region of interest" description="Disordered" evidence="6">
    <location>
        <begin position="127"/>
        <end position="167"/>
    </location>
</feature>
<dbReference type="NCBIfam" id="TIGR00536">
    <property type="entry name" value="hemK_fam"/>
    <property type="match status" value="1"/>
</dbReference>
<dbReference type="PANTHER" id="PTHR18895:SF74">
    <property type="entry name" value="MTRF1L RELEASE FACTOR GLUTAMINE METHYLTRANSFERASE"/>
    <property type="match status" value="1"/>
</dbReference>
<dbReference type="InterPro" id="IPR004556">
    <property type="entry name" value="HemK-like"/>
</dbReference>
<dbReference type="RefSeq" id="WP_034975090.1">
    <property type="nucleotide sequence ID" value="NZ_FOFI01000003.1"/>
</dbReference>
<dbReference type="AlphaFoldDB" id="A0A085BHC6"/>
<evidence type="ECO:0000259" key="8">
    <source>
        <dbReference type="Pfam" id="PF17827"/>
    </source>
</evidence>
<dbReference type="InterPro" id="IPR050320">
    <property type="entry name" value="N5-glutamine_MTase"/>
</dbReference>
<keyword evidence="10" id="KW-1185">Reference proteome</keyword>
<dbReference type="Pfam" id="PF05175">
    <property type="entry name" value="MTS"/>
    <property type="match status" value="1"/>
</dbReference>
<dbReference type="GO" id="GO:0102559">
    <property type="term" value="F:peptide chain release factor N(5)-glutamine methyltransferase activity"/>
    <property type="evidence" value="ECO:0007669"/>
    <property type="project" value="UniProtKB-EC"/>
</dbReference>
<dbReference type="PROSITE" id="PS00092">
    <property type="entry name" value="N6_MTASE"/>
    <property type="match status" value="1"/>
</dbReference>
<dbReference type="CDD" id="cd02440">
    <property type="entry name" value="AdoMet_MTases"/>
    <property type="match status" value="1"/>
</dbReference>
<protein>
    <recommendedName>
        <fullName evidence="1">peptide chain release factor N(5)-glutamine methyltransferase</fullName>
        <ecNumber evidence="1">2.1.1.297</ecNumber>
    </recommendedName>
</protein>
<proteinExistence type="predicted"/>
<dbReference type="InterPro" id="IPR029063">
    <property type="entry name" value="SAM-dependent_MTases_sf"/>
</dbReference>
<dbReference type="Pfam" id="PF17827">
    <property type="entry name" value="PrmC_N"/>
    <property type="match status" value="1"/>
</dbReference>
<evidence type="ECO:0000256" key="5">
    <source>
        <dbReference type="ARBA" id="ARBA00048391"/>
    </source>
</evidence>
<dbReference type="Proteomes" id="UP000028623">
    <property type="component" value="Unassembled WGS sequence"/>
</dbReference>
<comment type="catalytic activity">
    <reaction evidence="5">
        <text>L-glutaminyl-[peptide chain release factor] + S-adenosyl-L-methionine = N(5)-methyl-L-glutaminyl-[peptide chain release factor] + S-adenosyl-L-homocysteine + H(+)</text>
        <dbReference type="Rhea" id="RHEA:42896"/>
        <dbReference type="Rhea" id="RHEA-COMP:10271"/>
        <dbReference type="Rhea" id="RHEA-COMP:10272"/>
        <dbReference type="ChEBI" id="CHEBI:15378"/>
        <dbReference type="ChEBI" id="CHEBI:30011"/>
        <dbReference type="ChEBI" id="CHEBI:57856"/>
        <dbReference type="ChEBI" id="CHEBI:59789"/>
        <dbReference type="ChEBI" id="CHEBI:61891"/>
        <dbReference type="EC" id="2.1.1.297"/>
    </reaction>
</comment>
<dbReference type="InterPro" id="IPR002052">
    <property type="entry name" value="DNA_methylase_N6_adenine_CS"/>
</dbReference>
<dbReference type="InterPro" id="IPR007848">
    <property type="entry name" value="Small_mtfrase_dom"/>
</dbReference>
<sequence>MKLSEIKILFQAELSELYSKSEIEELFSIFCEHYLDLNKIELRYSLENELSESNSNKFSGVICELKTGKPFQQILGETEFYGMKFFVNEHVLIPRPETEELLELAIKRIQDSRFEIQESKVFDSVQTDNLETESLRESQADKVESELTPQHETDDDNERSNSQTLKHSNTPIKILDIGTGSGIIPVVLKKHFPEAEVSAIDISIDALEVAKRNAEFHRTEINFIHQDYLNKVFDSAQTDSESYDVIISNPPYIGIEENPEIEDSVKGFEPNLALFSPTSDALIFYKKIAEDCKDHLAEHGLLFLEINQKLGKETLELYQESFSEVELLKDISGNDRMIFGRK</sequence>
<dbReference type="InterPro" id="IPR040758">
    <property type="entry name" value="PrmC_N"/>
</dbReference>
<dbReference type="Gene3D" id="1.10.8.10">
    <property type="entry name" value="DNA helicase RuvA subunit, C-terminal domain"/>
    <property type="match status" value="1"/>
</dbReference>
<evidence type="ECO:0000313" key="10">
    <source>
        <dbReference type="Proteomes" id="UP000028623"/>
    </source>
</evidence>
<evidence type="ECO:0000256" key="1">
    <source>
        <dbReference type="ARBA" id="ARBA00012771"/>
    </source>
</evidence>